<proteinExistence type="predicted"/>
<evidence type="ECO:0000313" key="1">
    <source>
        <dbReference type="EMBL" id="ASK27887.1"/>
    </source>
</evidence>
<dbReference type="EMBL" id="CP022278">
    <property type="protein sequence ID" value="ASK27887.1"/>
    <property type="molecule type" value="Genomic_DNA"/>
</dbReference>
<dbReference type="AlphaFoldDB" id="A0A220S387"/>
<dbReference type="Proteomes" id="UP000198238">
    <property type="component" value="Chromosome"/>
</dbReference>
<name>A0A220S387_9NEIS</name>
<dbReference type="OrthoDB" id="8613914at2"/>
<protein>
    <submittedName>
        <fullName evidence="1">Uncharacterized protein</fullName>
    </submittedName>
</protein>
<sequence>MSNANTDHSRALRKKSAAAYQKTLTAANRLEIRNKDAAKIQAIKDKLALIDGKDNAEKLILALDNYLKSKK</sequence>
<accession>A0A220S387</accession>
<gene>
    <name evidence="1" type="ORF">BG910_09215</name>
</gene>
<evidence type="ECO:0000313" key="2">
    <source>
        <dbReference type="Proteomes" id="UP000198238"/>
    </source>
</evidence>
<organism evidence="1 2">
    <name type="scientific">Neisseria chenwenguii</name>
    <dbReference type="NCBI Taxonomy" id="1853278"/>
    <lineage>
        <taxon>Bacteria</taxon>
        <taxon>Pseudomonadati</taxon>
        <taxon>Pseudomonadota</taxon>
        <taxon>Betaproteobacteria</taxon>
        <taxon>Neisseriales</taxon>
        <taxon>Neisseriaceae</taxon>
        <taxon>Neisseria</taxon>
    </lineage>
</organism>
<reference evidence="1 2" key="1">
    <citation type="submission" date="2017-06" db="EMBL/GenBank/DDBJ databases">
        <title>Neisseria chenwenguii sp. nov., isolated from the intestinal contents of Tibetan Plateau Pika in Yushu, Qinghai Province, China.</title>
        <authorList>
            <person name="Zhang G."/>
        </authorList>
    </citation>
    <scope>NUCLEOTIDE SEQUENCE [LARGE SCALE GENOMIC DNA]</scope>
    <source>
        <strain evidence="1 2">10023</strain>
    </source>
</reference>
<keyword evidence="2" id="KW-1185">Reference proteome</keyword>
<dbReference type="KEGG" id="nei:BG910_09215"/>
<dbReference type="RefSeq" id="WP_089036582.1">
    <property type="nucleotide sequence ID" value="NZ_CP022278.1"/>
</dbReference>